<gene>
    <name evidence="1" type="ORF">DNG_05544</name>
</gene>
<dbReference type="Proteomes" id="UP001187682">
    <property type="component" value="Unassembled WGS sequence"/>
</dbReference>
<organism evidence="1 2">
    <name type="scientific">Cephalotrichum gorgonifer</name>
    <dbReference type="NCBI Taxonomy" id="2041049"/>
    <lineage>
        <taxon>Eukaryota</taxon>
        <taxon>Fungi</taxon>
        <taxon>Dikarya</taxon>
        <taxon>Ascomycota</taxon>
        <taxon>Pezizomycotina</taxon>
        <taxon>Sordariomycetes</taxon>
        <taxon>Hypocreomycetidae</taxon>
        <taxon>Microascales</taxon>
        <taxon>Microascaceae</taxon>
        <taxon>Cephalotrichum</taxon>
    </lineage>
</organism>
<comment type="caution">
    <text evidence="1">The sequence shown here is derived from an EMBL/GenBank/DDBJ whole genome shotgun (WGS) entry which is preliminary data.</text>
</comment>
<reference evidence="1" key="1">
    <citation type="submission" date="2018-03" db="EMBL/GenBank/DDBJ databases">
        <authorList>
            <person name="Guldener U."/>
        </authorList>
    </citation>
    <scope>NUCLEOTIDE SEQUENCE</scope>
</reference>
<dbReference type="EMBL" id="ONZQ02000007">
    <property type="protein sequence ID" value="SPO02867.1"/>
    <property type="molecule type" value="Genomic_DNA"/>
</dbReference>
<proteinExistence type="predicted"/>
<accession>A0AAE8SWC7</accession>
<evidence type="ECO:0008006" key="3">
    <source>
        <dbReference type="Google" id="ProtNLM"/>
    </source>
</evidence>
<evidence type="ECO:0000313" key="2">
    <source>
        <dbReference type="Proteomes" id="UP001187682"/>
    </source>
</evidence>
<protein>
    <recommendedName>
        <fullName evidence="3">SNF2 N-terminal domain-containing protein</fullName>
    </recommendedName>
</protein>
<dbReference type="AlphaFoldDB" id="A0AAE8SWC7"/>
<name>A0AAE8SWC7_9PEZI</name>
<sequence>MDEAHVAKNADGIFINFLRMIRFRAVHLVTVTPIVNGLKHILNLLEVLWTCMGLEAGFEKIPDPSNLPVVYSRDLALPVLPDLSSPIRDEWSVGMWDSDAEFEFVRP</sequence>
<evidence type="ECO:0000313" key="1">
    <source>
        <dbReference type="EMBL" id="SPO02867.1"/>
    </source>
</evidence>
<keyword evidence="2" id="KW-1185">Reference proteome</keyword>